<dbReference type="PANTHER" id="PTHR43335">
    <property type="entry name" value="ABC TRANSPORTER, ATP-BINDING PROTEIN"/>
    <property type="match status" value="1"/>
</dbReference>
<dbReference type="AlphaFoldDB" id="A0A127F7G0"/>
<proteinExistence type="inferred from homology"/>
<dbReference type="InterPro" id="IPR027417">
    <property type="entry name" value="P-loop_NTPase"/>
</dbReference>
<dbReference type="PATRIC" id="fig|465721.4.peg.916"/>
<dbReference type="InterPro" id="IPR003593">
    <property type="entry name" value="AAA+_ATPase"/>
</dbReference>
<keyword evidence="2" id="KW-0813">Transport</keyword>
<dbReference type="GO" id="GO:0016887">
    <property type="term" value="F:ATP hydrolysis activity"/>
    <property type="evidence" value="ECO:0007669"/>
    <property type="project" value="InterPro"/>
</dbReference>
<dbReference type="Proteomes" id="UP000070250">
    <property type="component" value="Chromosome"/>
</dbReference>
<organism evidence="7 8">
    <name type="scientific">Steroidobacter denitrificans</name>
    <dbReference type="NCBI Taxonomy" id="465721"/>
    <lineage>
        <taxon>Bacteria</taxon>
        <taxon>Pseudomonadati</taxon>
        <taxon>Pseudomonadota</taxon>
        <taxon>Gammaproteobacteria</taxon>
        <taxon>Steroidobacterales</taxon>
        <taxon>Steroidobacteraceae</taxon>
        <taxon>Steroidobacter</taxon>
    </lineage>
</organism>
<dbReference type="STRING" id="465721.ACG33_04280"/>
<keyword evidence="3" id="KW-0547">Nucleotide-binding</keyword>
<accession>A0A127F7G0</accession>
<dbReference type="Pfam" id="PF00005">
    <property type="entry name" value="ABC_tran"/>
    <property type="match status" value="1"/>
</dbReference>
<name>A0A127F7G0_STEDE</name>
<dbReference type="KEGG" id="sdf:ACG33_04280"/>
<dbReference type="EMBL" id="CP011971">
    <property type="protein sequence ID" value="AMN46337.1"/>
    <property type="molecule type" value="Genomic_DNA"/>
</dbReference>
<evidence type="ECO:0000256" key="2">
    <source>
        <dbReference type="ARBA" id="ARBA00022448"/>
    </source>
</evidence>
<evidence type="ECO:0000313" key="8">
    <source>
        <dbReference type="Proteomes" id="UP000070250"/>
    </source>
</evidence>
<protein>
    <submittedName>
        <fullName evidence="7">ABC transporter gliding motility ATPase protein</fullName>
    </submittedName>
</protein>
<dbReference type="CDD" id="cd03230">
    <property type="entry name" value="ABC_DR_subfamily_A"/>
    <property type="match status" value="1"/>
</dbReference>
<evidence type="ECO:0000313" key="7">
    <source>
        <dbReference type="EMBL" id="AMN46337.1"/>
    </source>
</evidence>
<dbReference type="InterPro" id="IPR003439">
    <property type="entry name" value="ABC_transporter-like_ATP-bd"/>
</dbReference>
<dbReference type="OrthoDB" id="9781337at2"/>
<dbReference type="SMART" id="SM00382">
    <property type="entry name" value="AAA"/>
    <property type="match status" value="1"/>
</dbReference>
<evidence type="ECO:0000256" key="3">
    <source>
        <dbReference type="ARBA" id="ARBA00022741"/>
    </source>
</evidence>
<evidence type="ECO:0000256" key="1">
    <source>
        <dbReference type="ARBA" id="ARBA00005417"/>
    </source>
</evidence>
<evidence type="ECO:0000256" key="4">
    <source>
        <dbReference type="ARBA" id="ARBA00022840"/>
    </source>
</evidence>
<feature type="region of interest" description="Disordered" evidence="5">
    <location>
        <begin position="238"/>
        <end position="263"/>
    </location>
</feature>
<sequence>MIEINHLSKRYGALTAVDDISFNVEAGQVLGFLGPNGAGKSTTMKMITGFLTPTSGSVRVCGHDVEAAPLAAKACMGYLPEGAPSYAEMTVRAFLDFIADIRRLSAGLRRARLDDVIQRLALESVMEQMIETLSKGFKRRVGLAQALLHDPRVLILDEPTDGLDPNQKHQVRTLINDMSKDKIIVISTHILEEVDAVCNRAIIIAGGRILADDTPEGLAARAPSGRLDDIFRQITLNTPGTDTDIPGKTPGAGRRDARESAHA</sequence>
<dbReference type="GO" id="GO:0005524">
    <property type="term" value="F:ATP binding"/>
    <property type="evidence" value="ECO:0007669"/>
    <property type="project" value="UniProtKB-KW"/>
</dbReference>
<dbReference type="RefSeq" id="WP_083536439.1">
    <property type="nucleotide sequence ID" value="NZ_CP011971.1"/>
</dbReference>
<dbReference type="SUPFAM" id="SSF52540">
    <property type="entry name" value="P-loop containing nucleoside triphosphate hydrolases"/>
    <property type="match status" value="1"/>
</dbReference>
<evidence type="ECO:0000256" key="5">
    <source>
        <dbReference type="SAM" id="MobiDB-lite"/>
    </source>
</evidence>
<dbReference type="Gene3D" id="3.40.50.300">
    <property type="entry name" value="P-loop containing nucleotide triphosphate hydrolases"/>
    <property type="match status" value="1"/>
</dbReference>
<reference evidence="7 8" key="1">
    <citation type="submission" date="2015-06" db="EMBL/GenBank/DDBJ databases">
        <title>A Comprehensive Approach to Explore the Metabolic and Phylogenetic Diversity of Bacterial Steroid Degradation in the Environment: Testosterone as an Example.</title>
        <authorList>
            <person name="Yang F.-C."/>
            <person name="Chen Y.-L."/>
            <person name="Yu C.-P."/>
            <person name="Tang S.-L."/>
            <person name="Wang P.-H."/>
            <person name="Ismail W."/>
            <person name="Wang C.-H."/>
            <person name="Yang C.-Y."/>
            <person name="Chiang Y.-R."/>
        </authorList>
    </citation>
    <scope>NUCLEOTIDE SEQUENCE [LARGE SCALE GENOMIC DNA]</scope>
    <source>
        <strain evidence="7 8">DSM 18526</strain>
    </source>
</reference>
<evidence type="ECO:0000259" key="6">
    <source>
        <dbReference type="PROSITE" id="PS50893"/>
    </source>
</evidence>
<gene>
    <name evidence="7" type="ORF">ACG33_04280</name>
</gene>
<keyword evidence="4" id="KW-0067">ATP-binding</keyword>
<comment type="similarity">
    <text evidence="1">Belongs to the ABC transporter superfamily.</text>
</comment>
<feature type="domain" description="ABC transporter" evidence="6">
    <location>
        <begin position="2"/>
        <end position="231"/>
    </location>
</feature>
<dbReference type="PROSITE" id="PS50893">
    <property type="entry name" value="ABC_TRANSPORTER_2"/>
    <property type="match status" value="1"/>
</dbReference>
<feature type="compositionally biased region" description="Basic and acidic residues" evidence="5">
    <location>
        <begin position="253"/>
        <end position="263"/>
    </location>
</feature>
<keyword evidence="8" id="KW-1185">Reference proteome</keyword>